<dbReference type="InterPro" id="IPR023796">
    <property type="entry name" value="Serpin_dom"/>
</dbReference>
<dbReference type="InterPro" id="IPR023795">
    <property type="entry name" value="Serpin_CS"/>
</dbReference>
<dbReference type="InterPro" id="IPR036186">
    <property type="entry name" value="Serpin_sf"/>
</dbReference>
<dbReference type="PANTHER" id="PTHR11461">
    <property type="entry name" value="SERINE PROTEASE INHIBITOR, SERPIN"/>
    <property type="match status" value="1"/>
</dbReference>
<dbReference type="EMBL" id="JABFTP020000103">
    <property type="protein sequence ID" value="KAL3278229.1"/>
    <property type="molecule type" value="Genomic_DNA"/>
</dbReference>
<dbReference type="Gene3D" id="3.30.497.10">
    <property type="entry name" value="Antithrombin, subunit I, domain 2"/>
    <property type="match status" value="1"/>
</dbReference>
<evidence type="ECO:0000313" key="8">
    <source>
        <dbReference type="Proteomes" id="UP001516400"/>
    </source>
</evidence>
<feature type="domain" description="Serpin" evidence="6">
    <location>
        <begin position="49"/>
        <end position="405"/>
    </location>
</feature>
<dbReference type="SMART" id="SM00093">
    <property type="entry name" value="SERPIN"/>
    <property type="match status" value="1"/>
</dbReference>
<feature type="chain" id="PRO_5044750643" description="Serpin domain-containing protein" evidence="5">
    <location>
        <begin position="32"/>
        <end position="405"/>
    </location>
</feature>
<evidence type="ECO:0000256" key="3">
    <source>
        <dbReference type="ARBA" id="ARBA00022900"/>
    </source>
</evidence>
<dbReference type="InterPro" id="IPR042178">
    <property type="entry name" value="Serpin_sf_1"/>
</dbReference>
<sequence>MKDELHITQSSRVRMKMRILVLLCMVTTVYCEEDLVLKEFVKANNNFSFYLYDALSTTCSDNFIVSPLSVETILALTALGAKGETASELQKALNLPSDTEKTKEQFRTVKPLLIGSSFSTVSSANRIYIEKGFGITPEFLSNANNIFDAGAENVNFGEADETARKINQWVENQTNGKIKNLIDPDKLNELTRIVLANTLYFKGQWVHGFKSGKTKPMDFHKTESETVKVDTMETIAYLKYVKDESLDVTLVELPYRGNGLSLTIAIPNTINGLSSSEYDIYKMLSIQNYTSDNVKLFLPKFKVETSLNLIPTFRQLGVRKLFNREADLSGISIKDGLYVSNVLQKVFIDVNEQGTEAAAASGVISNSRSAGVRKLANVEIKVDRPFLFFLRLKNIVLFIGRITVL</sequence>
<feature type="signal peptide" evidence="5">
    <location>
        <begin position="1"/>
        <end position="31"/>
    </location>
</feature>
<dbReference type="AlphaFoldDB" id="A0ABD2NI07"/>
<comment type="caution">
    <text evidence="7">The sequence shown here is derived from an EMBL/GenBank/DDBJ whole genome shotgun (WGS) entry which is preliminary data.</text>
</comment>
<dbReference type="InterPro" id="IPR000215">
    <property type="entry name" value="Serpin_fam"/>
</dbReference>
<comment type="similarity">
    <text evidence="1 4">Belongs to the serpin family.</text>
</comment>
<evidence type="ECO:0000256" key="5">
    <source>
        <dbReference type="SAM" id="SignalP"/>
    </source>
</evidence>
<keyword evidence="3" id="KW-0722">Serine protease inhibitor</keyword>
<evidence type="ECO:0000256" key="1">
    <source>
        <dbReference type="ARBA" id="ARBA00009500"/>
    </source>
</evidence>
<dbReference type="PANTHER" id="PTHR11461:SF211">
    <property type="entry name" value="GH10112P-RELATED"/>
    <property type="match status" value="1"/>
</dbReference>
<evidence type="ECO:0000259" key="6">
    <source>
        <dbReference type="SMART" id="SM00093"/>
    </source>
</evidence>
<dbReference type="Proteomes" id="UP001516400">
    <property type="component" value="Unassembled WGS sequence"/>
</dbReference>
<evidence type="ECO:0000256" key="4">
    <source>
        <dbReference type="RuleBase" id="RU000411"/>
    </source>
</evidence>
<keyword evidence="8" id="KW-1185">Reference proteome</keyword>
<dbReference type="SUPFAM" id="SSF56574">
    <property type="entry name" value="Serpins"/>
    <property type="match status" value="1"/>
</dbReference>
<proteinExistence type="inferred from homology"/>
<dbReference type="GO" id="GO:0004867">
    <property type="term" value="F:serine-type endopeptidase inhibitor activity"/>
    <property type="evidence" value="ECO:0007669"/>
    <property type="project" value="UniProtKB-KW"/>
</dbReference>
<evidence type="ECO:0000256" key="2">
    <source>
        <dbReference type="ARBA" id="ARBA00022690"/>
    </source>
</evidence>
<gene>
    <name evidence="7" type="ORF">HHI36_013568</name>
</gene>
<dbReference type="Pfam" id="PF00079">
    <property type="entry name" value="Serpin"/>
    <property type="match status" value="1"/>
</dbReference>
<keyword evidence="2" id="KW-0646">Protease inhibitor</keyword>
<keyword evidence="5" id="KW-0732">Signal</keyword>
<name>A0ABD2NI07_9CUCU</name>
<evidence type="ECO:0000313" key="7">
    <source>
        <dbReference type="EMBL" id="KAL3278229.1"/>
    </source>
</evidence>
<protein>
    <recommendedName>
        <fullName evidence="6">Serpin domain-containing protein</fullName>
    </recommendedName>
</protein>
<accession>A0ABD2NI07</accession>
<reference evidence="7 8" key="1">
    <citation type="journal article" date="2021" name="BMC Biol.">
        <title>Horizontally acquired antibacterial genes associated with adaptive radiation of ladybird beetles.</title>
        <authorList>
            <person name="Li H.S."/>
            <person name="Tang X.F."/>
            <person name="Huang Y.H."/>
            <person name="Xu Z.Y."/>
            <person name="Chen M.L."/>
            <person name="Du X.Y."/>
            <person name="Qiu B.Y."/>
            <person name="Chen P.T."/>
            <person name="Zhang W."/>
            <person name="Slipinski A."/>
            <person name="Escalona H.E."/>
            <person name="Waterhouse R.M."/>
            <person name="Zwick A."/>
            <person name="Pang H."/>
        </authorList>
    </citation>
    <scope>NUCLEOTIDE SEQUENCE [LARGE SCALE GENOMIC DNA]</scope>
    <source>
        <strain evidence="7">SYSU2018</strain>
    </source>
</reference>
<organism evidence="7 8">
    <name type="scientific">Cryptolaemus montrouzieri</name>
    <dbReference type="NCBI Taxonomy" id="559131"/>
    <lineage>
        <taxon>Eukaryota</taxon>
        <taxon>Metazoa</taxon>
        <taxon>Ecdysozoa</taxon>
        <taxon>Arthropoda</taxon>
        <taxon>Hexapoda</taxon>
        <taxon>Insecta</taxon>
        <taxon>Pterygota</taxon>
        <taxon>Neoptera</taxon>
        <taxon>Endopterygota</taxon>
        <taxon>Coleoptera</taxon>
        <taxon>Polyphaga</taxon>
        <taxon>Cucujiformia</taxon>
        <taxon>Coccinelloidea</taxon>
        <taxon>Coccinellidae</taxon>
        <taxon>Scymninae</taxon>
        <taxon>Scymnini</taxon>
        <taxon>Cryptolaemus</taxon>
    </lineage>
</organism>
<dbReference type="Gene3D" id="2.30.39.10">
    <property type="entry name" value="Alpha-1-antitrypsin, domain 1"/>
    <property type="match status" value="1"/>
</dbReference>
<dbReference type="InterPro" id="IPR042185">
    <property type="entry name" value="Serpin_sf_2"/>
</dbReference>
<dbReference type="PROSITE" id="PS00284">
    <property type="entry name" value="SERPIN"/>
    <property type="match status" value="1"/>
</dbReference>